<dbReference type="InterPro" id="IPR036928">
    <property type="entry name" value="AS_sf"/>
</dbReference>
<evidence type="ECO:0000259" key="3">
    <source>
        <dbReference type="Pfam" id="PF01425"/>
    </source>
</evidence>
<dbReference type="SUPFAM" id="SSF52499">
    <property type="entry name" value="Isochorismatase-like hydrolases"/>
    <property type="match status" value="1"/>
</dbReference>
<dbReference type="SUPFAM" id="SSF75304">
    <property type="entry name" value="Amidase signature (AS) enzymes"/>
    <property type="match status" value="1"/>
</dbReference>
<feature type="domain" description="Amidase" evidence="3">
    <location>
        <begin position="265"/>
        <end position="698"/>
    </location>
</feature>
<dbReference type="InterPro" id="IPR000868">
    <property type="entry name" value="Isochorismatase-like_dom"/>
</dbReference>
<dbReference type="Pfam" id="PF01425">
    <property type="entry name" value="Amidase"/>
    <property type="match status" value="1"/>
</dbReference>
<evidence type="ECO:0008006" key="6">
    <source>
        <dbReference type="Google" id="ProtNLM"/>
    </source>
</evidence>
<dbReference type="PANTHER" id="PTHR11895:SF169">
    <property type="entry name" value="GLUTAMYL-TRNA(GLN) AMIDOTRANSFERASE"/>
    <property type="match status" value="1"/>
</dbReference>
<dbReference type="CDD" id="cd00431">
    <property type="entry name" value="cysteine_hydrolases"/>
    <property type="match status" value="1"/>
</dbReference>
<gene>
    <name evidence="4" type="ORF">PILCRDRAFT_828850</name>
</gene>
<keyword evidence="5" id="KW-1185">Reference proteome</keyword>
<reference evidence="4 5" key="1">
    <citation type="submission" date="2014-04" db="EMBL/GenBank/DDBJ databases">
        <authorList>
            <consortium name="DOE Joint Genome Institute"/>
            <person name="Kuo A."/>
            <person name="Tarkka M."/>
            <person name="Buscot F."/>
            <person name="Kohler A."/>
            <person name="Nagy L.G."/>
            <person name="Floudas D."/>
            <person name="Copeland A."/>
            <person name="Barry K.W."/>
            <person name="Cichocki N."/>
            <person name="Veneault-Fourrey C."/>
            <person name="LaButti K."/>
            <person name="Lindquist E.A."/>
            <person name="Lipzen A."/>
            <person name="Lundell T."/>
            <person name="Morin E."/>
            <person name="Murat C."/>
            <person name="Sun H."/>
            <person name="Tunlid A."/>
            <person name="Henrissat B."/>
            <person name="Grigoriev I.V."/>
            <person name="Hibbett D.S."/>
            <person name="Martin F."/>
            <person name="Nordberg H.P."/>
            <person name="Cantor M.N."/>
            <person name="Hua S.X."/>
        </authorList>
    </citation>
    <scope>NUCLEOTIDE SEQUENCE [LARGE SCALE GENOMIC DNA]</scope>
    <source>
        <strain evidence="4 5">F 1598</strain>
    </source>
</reference>
<dbReference type="InParanoid" id="A0A0C3F1B4"/>
<dbReference type="InterPro" id="IPR000120">
    <property type="entry name" value="Amidase"/>
</dbReference>
<evidence type="ECO:0000256" key="1">
    <source>
        <dbReference type="ARBA" id="ARBA00006336"/>
    </source>
</evidence>
<dbReference type="InterPro" id="IPR023631">
    <property type="entry name" value="Amidase_dom"/>
</dbReference>
<feature type="domain" description="Isochorismatase-like" evidence="2">
    <location>
        <begin position="19"/>
        <end position="212"/>
    </location>
</feature>
<dbReference type="Gene3D" id="3.40.50.850">
    <property type="entry name" value="Isochorismatase-like"/>
    <property type="match status" value="1"/>
</dbReference>
<dbReference type="GO" id="GO:0003824">
    <property type="term" value="F:catalytic activity"/>
    <property type="evidence" value="ECO:0007669"/>
    <property type="project" value="InterPro"/>
</dbReference>
<dbReference type="EMBL" id="KN833075">
    <property type="protein sequence ID" value="KIM73716.1"/>
    <property type="molecule type" value="Genomic_DNA"/>
</dbReference>
<dbReference type="HOGENOM" id="CLU_025343_0_0_1"/>
<evidence type="ECO:0000313" key="5">
    <source>
        <dbReference type="Proteomes" id="UP000054166"/>
    </source>
</evidence>
<dbReference type="PANTHER" id="PTHR11895">
    <property type="entry name" value="TRANSAMIDASE"/>
    <property type="match status" value="1"/>
</dbReference>
<dbReference type="STRING" id="765440.A0A0C3F1B4"/>
<accession>A0A0C3F1B4</accession>
<dbReference type="AlphaFoldDB" id="A0A0C3F1B4"/>
<organism evidence="4 5">
    <name type="scientific">Piloderma croceum (strain F 1598)</name>
    <dbReference type="NCBI Taxonomy" id="765440"/>
    <lineage>
        <taxon>Eukaryota</taxon>
        <taxon>Fungi</taxon>
        <taxon>Dikarya</taxon>
        <taxon>Basidiomycota</taxon>
        <taxon>Agaricomycotina</taxon>
        <taxon>Agaricomycetes</taxon>
        <taxon>Agaricomycetidae</taxon>
        <taxon>Atheliales</taxon>
        <taxon>Atheliaceae</taxon>
        <taxon>Piloderma</taxon>
    </lineage>
</organism>
<name>A0A0C3F1B4_PILCF</name>
<evidence type="ECO:0000313" key="4">
    <source>
        <dbReference type="EMBL" id="KIM73716.1"/>
    </source>
</evidence>
<dbReference type="Pfam" id="PF00857">
    <property type="entry name" value="Isochorismatase"/>
    <property type="match status" value="1"/>
</dbReference>
<dbReference type="Gene3D" id="3.90.1300.10">
    <property type="entry name" value="Amidase signature (AS) domain"/>
    <property type="match status" value="1"/>
</dbReference>
<dbReference type="InterPro" id="IPR036380">
    <property type="entry name" value="Isochorismatase-like_sf"/>
</dbReference>
<evidence type="ECO:0000259" key="2">
    <source>
        <dbReference type="Pfam" id="PF00857"/>
    </source>
</evidence>
<proteinExistence type="inferred from homology"/>
<comment type="similarity">
    <text evidence="1">Belongs to the isochorismatase family.</text>
</comment>
<dbReference type="Gene3D" id="1.20.58.1700">
    <property type="match status" value="1"/>
</dbReference>
<reference evidence="5" key="2">
    <citation type="submission" date="2015-01" db="EMBL/GenBank/DDBJ databases">
        <title>Evolutionary Origins and Diversification of the Mycorrhizal Mutualists.</title>
        <authorList>
            <consortium name="DOE Joint Genome Institute"/>
            <consortium name="Mycorrhizal Genomics Consortium"/>
            <person name="Kohler A."/>
            <person name="Kuo A."/>
            <person name="Nagy L.G."/>
            <person name="Floudas D."/>
            <person name="Copeland A."/>
            <person name="Barry K.W."/>
            <person name="Cichocki N."/>
            <person name="Veneault-Fourrey C."/>
            <person name="LaButti K."/>
            <person name="Lindquist E.A."/>
            <person name="Lipzen A."/>
            <person name="Lundell T."/>
            <person name="Morin E."/>
            <person name="Murat C."/>
            <person name="Riley R."/>
            <person name="Ohm R."/>
            <person name="Sun H."/>
            <person name="Tunlid A."/>
            <person name="Henrissat B."/>
            <person name="Grigoriev I.V."/>
            <person name="Hibbett D.S."/>
            <person name="Martin F."/>
        </authorList>
    </citation>
    <scope>NUCLEOTIDE SEQUENCE [LARGE SCALE GENOMIC DNA]</scope>
    <source>
        <strain evidence="5">F 1598</strain>
    </source>
</reference>
<sequence length="726" mass="78118">MILSAAAKPYAFSFDPAKTALLLIDFQRDFLEDGGFGEIQGGNLVAVQASIGPASAVLKLARRAGLTVVHTREGHDPTLRDCPTPKLTRQANAPDSKHTVVIGGTGPRGSRLLVRGEHMHDLIDQLKPIQGEFLIDKPGKGAFYATELHQILVNAAVSHLIIVGVTTECCVTTTLREANDRGFECVLVSDATDGYIAEFKHVALEMITFSEGLFGYVCNSGSILAPLEKYAAEREAAEPMTWNGSMDIQTLKSLYTKGIITPEDVINEVYKRLKLSTADNAVWLHIFPHAETVKRARDLLKAYPDASTRHTLFGIPFSIKDSIDIKGITTTAACPAYAYVAEKDSPSYAALIEAGCIAIGKVNLDQLATGLVGMRSPYGQPASVFSADHVSGGSSSGSCVSVASNQVSFSLATDTAGSGRVPAAFNNIIGFKPTRGTIPAAGVVPCCLSLDCIAIEALKVTDAHTVWSTLFKIDEREAFSKVSRPPWALAPRAVLQPGENFEFAIPPIDSESRKLVTTEFNQLFEKAVLLVKAIGGRLVNDVDYTVFEDAGRLLYEGSFVAERVSGVREWYDTHPAPTHPEGKDALLPEIRAIYSAAANKFSAVDAWSDALKMMSSQRLAQVEYGKMNVLVVPTTPMHPTKAQYLADPIGLNHKLGKFTHYANILDLTGVSCPAGFTKDGMPFAITILGQSFSDGMVLEIAKRFEAAFHQPAGVSGKRGIVGEQQV</sequence>
<dbReference type="OrthoDB" id="245563at2759"/>
<protein>
    <recommendedName>
        <fullName evidence="6">Amidase domain-containing protein</fullName>
    </recommendedName>
</protein>
<dbReference type="Proteomes" id="UP000054166">
    <property type="component" value="Unassembled WGS sequence"/>
</dbReference>